<accession>A0A0B4S220</accession>
<dbReference type="EC" id="5.2.1.8" evidence="2"/>
<organism evidence="8 9">
    <name type="scientific">Parvimonas micra</name>
    <dbReference type="NCBI Taxonomy" id="33033"/>
    <lineage>
        <taxon>Bacteria</taxon>
        <taxon>Bacillati</taxon>
        <taxon>Bacillota</taxon>
        <taxon>Tissierellia</taxon>
        <taxon>Tissierellales</taxon>
        <taxon>Peptoniphilaceae</taxon>
        <taxon>Parvimonas</taxon>
    </lineage>
</organism>
<dbReference type="SUPFAM" id="SSF54534">
    <property type="entry name" value="FKBP-like"/>
    <property type="match status" value="1"/>
</dbReference>
<dbReference type="Gene3D" id="3.10.50.40">
    <property type="match status" value="1"/>
</dbReference>
<dbReference type="OrthoDB" id="14196at2"/>
<dbReference type="SUPFAM" id="SSF109998">
    <property type="entry name" value="Triger factor/SurA peptide-binding domain-like"/>
    <property type="match status" value="1"/>
</dbReference>
<evidence type="ECO:0000256" key="2">
    <source>
        <dbReference type="ARBA" id="ARBA00013194"/>
    </source>
</evidence>
<evidence type="ECO:0000256" key="3">
    <source>
        <dbReference type="ARBA" id="ARBA00022729"/>
    </source>
</evidence>
<dbReference type="RefSeq" id="WP_041954014.1">
    <property type="nucleotide sequence ID" value="NZ_CP009761.1"/>
</dbReference>
<evidence type="ECO:0000256" key="6">
    <source>
        <dbReference type="PROSITE-ProRule" id="PRU00278"/>
    </source>
</evidence>
<keyword evidence="3" id="KW-0732">Signal</keyword>
<dbReference type="InterPro" id="IPR023058">
    <property type="entry name" value="PPIase_PpiC_CS"/>
</dbReference>
<proteinExistence type="predicted"/>
<comment type="catalytic activity">
    <reaction evidence="1">
        <text>[protein]-peptidylproline (omega=180) = [protein]-peptidylproline (omega=0)</text>
        <dbReference type="Rhea" id="RHEA:16237"/>
        <dbReference type="Rhea" id="RHEA-COMP:10747"/>
        <dbReference type="Rhea" id="RHEA-COMP:10748"/>
        <dbReference type="ChEBI" id="CHEBI:83833"/>
        <dbReference type="ChEBI" id="CHEBI:83834"/>
        <dbReference type="EC" id="5.2.1.8"/>
    </reaction>
</comment>
<protein>
    <recommendedName>
        <fullName evidence="2">peptidylprolyl isomerase</fullName>
        <ecNumber evidence="2">5.2.1.8</ecNumber>
    </recommendedName>
</protein>
<feature type="domain" description="PpiC" evidence="7">
    <location>
        <begin position="112"/>
        <end position="201"/>
    </location>
</feature>
<name>A0A0B4S220_9FIRM</name>
<evidence type="ECO:0000256" key="1">
    <source>
        <dbReference type="ARBA" id="ARBA00000971"/>
    </source>
</evidence>
<keyword evidence="9" id="KW-1185">Reference proteome</keyword>
<dbReference type="InterPro" id="IPR000297">
    <property type="entry name" value="PPIase_PpiC"/>
</dbReference>
<dbReference type="Pfam" id="PF00639">
    <property type="entry name" value="Rotamase"/>
    <property type="match status" value="1"/>
</dbReference>
<dbReference type="PANTHER" id="PTHR47245">
    <property type="entry name" value="PEPTIDYLPROLYL ISOMERASE"/>
    <property type="match status" value="1"/>
</dbReference>
<dbReference type="PANTHER" id="PTHR47245:SF1">
    <property type="entry name" value="FOLDASE PROTEIN PRSA"/>
    <property type="match status" value="1"/>
</dbReference>
<gene>
    <name evidence="8" type="ORF">NW74_04295</name>
</gene>
<dbReference type="Proteomes" id="UP000031386">
    <property type="component" value="Chromosome"/>
</dbReference>
<evidence type="ECO:0000313" key="9">
    <source>
        <dbReference type="Proteomes" id="UP000031386"/>
    </source>
</evidence>
<evidence type="ECO:0000256" key="4">
    <source>
        <dbReference type="ARBA" id="ARBA00023110"/>
    </source>
</evidence>
<dbReference type="EMBL" id="CP009761">
    <property type="protein sequence ID" value="AIZ36606.1"/>
    <property type="molecule type" value="Genomic_DNA"/>
</dbReference>
<dbReference type="Gene3D" id="1.10.8.1040">
    <property type="match status" value="1"/>
</dbReference>
<dbReference type="STRING" id="33033.NW74_04295"/>
<dbReference type="InterPro" id="IPR046357">
    <property type="entry name" value="PPIase_dom_sf"/>
</dbReference>
<evidence type="ECO:0000256" key="5">
    <source>
        <dbReference type="ARBA" id="ARBA00023235"/>
    </source>
</evidence>
<keyword evidence="4 6" id="KW-0697">Rotamase</keyword>
<sequence>MESKVMAIVNGVEILESDVDRFIELMGDRALPYKNPEGKKQLCEELVKQELIIQDCYNRKLNESEAFVKEINEITRSILAKHFLNELFDDIKVSDEEIKKYYEENKNLFKSRYTFKAKHILVESEEKADELKKLCENGEEFEELAKKYSMCPSKEVGGDLGEFSQGQMVLEFENACIDARVGEITKPVKTQFGYHLIMLESKTEPEQLDLETVKDEIRKNIVKAKEQIAYVKKMDALMKDAKIERKY</sequence>
<dbReference type="PROSITE" id="PS50198">
    <property type="entry name" value="PPIC_PPIASE_2"/>
    <property type="match status" value="1"/>
</dbReference>
<evidence type="ECO:0000313" key="8">
    <source>
        <dbReference type="EMBL" id="AIZ36606.1"/>
    </source>
</evidence>
<reference evidence="8 9" key="1">
    <citation type="submission" date="2014-10" db="EMBL/GenBank/DDBJ databases">
        <title>Complete genome sequence of Parvimonas micra KCOM 1535 (= ChDC B708).</title>
        <authorList>
            <person name="Kook J.-K."/>
            <person name="Park S.-N."/>
            <person name="Lim Y.K."/>
            <person name="Roh H."/>
        </authorList>
    </citation>
    <scope>NUCLEOTIDE SEQUENCE [LARGE SCALE GENOMIC DNA]</scope>
    <source>
        <strain evidence="9">KCOM 1535 / ChDC B708</strain>
    </source>
</reference>
<dbReference type="InterPro" id="IPR027304">
    <property type="entry name" value="Trigger_fact/SurA_dom_sf"/>
</dbReference>
<evidence type="ECO:0000259" key="7">
    <source>
        <dbReference type="PROSITE" id="PS50198"/>
    </source>
</evidence>
<dbReference type="KEGG" id="pmic:NW74_04295"/>
<dbReference type="GO" id="GO:0003755">
    <property type="term" value="F:peptidyl-prolyl cis-trans isomerase activity"/>
    <property type="evidence" value="ECO:0007669"/>
    <property type="project" value="UniProtKB-KW"/>
</dbReference>
<dbReference type="PROSITE" id="PS01096">
    <property type="entry name" value="PPIC_PPIASE_1"/>
    <property type="match status" value="1"/>
</dbReference>
<dbReference type="InterPro" id="IPR050245">
    <property type="entry name" value="PrsA_foldase"/>
</dbReference>
<keyword evidence="5 6" id="KW-0413">Isomerase</keyword>
<dbReference type="AlphaFoldDB" id="A0A0B4S220"/>